<organism evidence="1 2">
    <name type="scientific">Mytilus edulis</name>
    <name type="common">Blue mussel</name>
    <dbReference type="NCBI Taxonomy" id="6550"/>
    <lineage>
        <taxon>Eukaryota</taxon>
        <taxon>Metazoa</taxon>
        <taxon>Spiralia</taxon>
        <taxon>Lophotrochozoa</taxon>
        <taxon>Mollusca</taxon>
        <taxon>Bivalvia</taxon>
        <taxon>Autobranchia</taxon>
        <taxon>Pteriomorphia</taxon>
        <taxon>Mytilida</taxon>
        <taxon>Mytiloidea</taxon>
        <taxon>Mytilidae</taxon>
        <taxon>Mytilinae</taxon>
        <taxon>Mytilus</taxon>
    </lineage>
</organism>
<dbReference type="EMBL" id="CAJPWZ010002518">
    <property type="protein sequence ID" value="CAG2239385.1"/>
    <property type="molecule type" value="Genomic_DNA"/>
</dbReference>
<protein>
    <submittedName>
        <fullName evidence="1">Uncharacterized protein</fullName>
    </submittedName>
</protein>
<name>A0A8S3U6E9_MYTED</name>
<accession>A0A8S3U6E9</accession>
<evidence type="ECO:0000313" key="2">
    <source>
        <dbReference type="Proteomes" id="UP000683360"/>
    </source>
</evidence>
<dbReference type="AlphaFoldDB" id="A0A8S3U6E9"/>
<proteinExistence type="predicted"/>
<keyword evidence="2" id="KW-1185">Reference proteome</keyword>
<dbReference type="Proteomes" id="UP000683360">
    <property type="component" value="Unassembled WGS sequence"/>
</dbReference>
<evidence type="ECO:0000313" key="1">
    <source>
        <dbReference type="EMBL" id="CAG2239385.1"/>
    </source>
</evidence>
<gene>
    <name evidence="1" type="ORF">MEDL_51743</name>
</gene>
<comment type="caution">
    <text evidence="1">The sequence shown here is derived from an EMBL/GenBank/DDBJ whole genome shotgun (WGS) entry which is preliminary data.</text>
</comment>
<sequence length="189" mass="22038">MHAVNRPHTIVYPMSRAGFSHHHSFRESFSISVETLLHEIERVLQSCEQFVLDESLEIEMTHVDLPVGGTKHYNKLFDLDRFLKTKPCILTKRNKDEICCARALITTKANIETRKMEQYTVRKKIQEQFVVDLHNFAKGPFINEELKKIKQFQTVLPGYQICIVSKQHFNGIIYHGPDAEKKKDLLVFP</sequence>
<reference evidence="1" key="1">
    <citation type="submission" date="2021-03" db="EMBL/GenBank/DDBJ databases">
        <authorList>
            <person name="Bekaert M."/>
        </authorList>
    </citation>
    <scope>NUCLEOTIDE SEQUENCE</scope>
</reference>